<evidence type="ECO:0000313" key="2">
    <source>
        <dbReference type="Proteomes" id="UP000239724"/>
    </source>
</evidence>
<sequence>MPASAVKRTSVDFADVTAGIAERLKSGTLLPFLGPGVTALSETTVPTSHEALAAWLGSRVALPRRARGNCWAAAQYIESFRHRVTLDRMMADAFAHPVPPTPLHQAIARLAPAMVVDTWYDAALRSAFAGRSDWGEIQAASRAAPGENRWYRAYDCTGTECAPAMADGWRTLIYKPHGCVTPFSNFLISDADYVEVLTEIDIQTPIPDTVKTRRAGSGFLFLGCRFHDQSLRTYARQIAKRSGGGHVVVIDGELSRNEERFLLELDASVVRRDLAGFAAELAERL</sequence>
<protein>
    <submittedName>
        <fullName evidence="1">SIR2 family protein</fullName>
    </submittedName>
</protein>
<accession>A0A2S6NKP7</accession>
<keyword evidence="2" id="KW-1185">Reference proteome</keyword>
<reference evidence="1 2" key="1">
    <citation type="journal article" date="2018" name="Arch. Microbiol.">
        <title>New insights into the metabolic potential of the phototrophic purple bacterium Rhodopila globiformis DSM 161(T) from its draft genome sequence and evidence for a vanadium-dependent nitrogenase.</title>
        <authorList>
            <person name="Imhoff J.F."/>
            <person name="Rahn T."/>
            <person name="Kunzel S."/>
            <person name="Neulinger S.C."/>
        </authorList>
    </citation>
    <scope>NUCLEOTIDE SEQUENCE [LARGE SCALE GENOMIC DNA]</scope>
    <source>
        <strain evidence="1 2">DSM 161</strain>
    </source>
</reference>
<dbReference type="Pfam" id="PF13289">
    <property type="entry name" value="SIR2_2"/>
    <property type="match status" value="1"/>
</dbReference>
<organism evidence="1 2">
    <name type="scientific">Rhodopila globiformis</name>
    <name type="common">Rhodopseudomonas globiformis</name>
    <dbReference type="NCBI Taxonomy" id="1071"/>
    <lineage>
        <taxon>Bacteria</taxon>
        <taxon>Pseudomonadati</taxon>
        <taxon>Pseudomonadota</taxon>
        <taxon>Alphaproteobacteria</taxon>
        <taxon>Acetobacterales</taxon>
        <taxon>Acetobacteraceae</taxon>
        <taxon>Rhodopila</taxon>
    </lineage>
</organism>
<name>A0A2S6NKP7_RHOGL</name>
<dbReference type="AlphaFoldDB" id="A0A2S6NKP7"/>
<gene>
    <name evidence="1" type="ORF">CCS01_07405</name>
</gene>
<evidence type="ECO:0000313" key="1">
    <source>
        <dbReference type="EMBL" id="PPQ35500.1"/>
    </source>
</evidence>
<dbReference type="Proteomes" id="UP000239724">
    <property type="component" value="Unassembled WGS sequence"/>
</dbReference>
<dbReference type="OrthoDB" id="9802053at2"/>
<comment type="caution">
    <text evidence="1">The sequence shown here is derived from an EMBL/GenBank/DDBJ whole genome shotgun (WGS) entry which is preliminary data.</text>
</comment>
<dbReference type="EMBL" id="NHRY01000072">
    <property type="protein sequence ID" value="PPQ35500.1"/>
    <property type="molecule type" value="Genomic_DNA"/>
</dbReference>
<proteinExistence type="predicted"/>